<comment type="caution">
    <text evidence="1">The sequence shown here is derived from an EMBL/GenBank/DDBJ whole genome shotgun (WGS) entry which is preliminary data.</text>
</comment>
<evidence type="ECO:0000313" key="1">
    <source>
        <dbReference type="EMBL" id="KAI3805700.1"/>
    </source>
</evidence>
<keyword evidence="2" id="KW-1185">Reference proteome</keyword>
<protein>
    <submittedName>
        <fullName evidence="1">Uncharacterized protein</fullName>
    </submittedName>
</protein>
<organism evidence="1 2">
    <name type="scientific">Smallanthus sonchifolius</name>
    <dbReference type="NCBI Taxonomy" id="185202"/>
    <lineage>
        <taxon>Eukaryota</taxon>
        <taxon>Viridiplantae</taxon>
        <taxon>Streptophyta</taxon>
        <taxon>Embryophyta</taxon>
        <taxon>Tracheophyta</taxon>
        <taxon>Spermatophyta</taxon>
        <taxon>Magnoliopsida</taxon>
        <taxon>eudicotyledons</taxon>
        <taxon>Gunneridae</taxon>
        <taxon>Pentapetalae</taxon>
        <taxon>asterids</taxon>
        <taxon>campanulids</taxon>
        <taxon>Asterales</taxon>
        <taxon>Asteraceae</taxon>
        <taxon>Asteroideae</taxon>
        <taxon>Heliantheae alliance</taxon>
        <taxon>Millerieae</taxon>
        <taxon>Smallanthus</taxon>
    </lineage>
</organism>
<evidence type="ECO:0000313" key="2">
    <source>
        <dbReference type="Proteomes" id="UP001056120"/>
    </source>
</evidence>
<reference evidence="1 2" key="2">
    <citation type="journal article" date="2022" name="Mol. Ecol. Resour.">
        <title>The genomes of chicory, endive, great burdock and yacon provide insights into Asteraceae paleo-polyploidization history and plant inulin production.</title>
        <authorList>
            <person name="Fan W."/>
            <person name="Wang S."/>
            <person name="Wang H."/>
            <person name="Wang A."/>
            <person name="Jiang F."/>
            <person name="Liu H."/>
            <person name="Zhao H."/>
            <person name="Xu D."/>
            <person name="Zhang Y."/>
        </authorList>
    </citation>
    <scope>NUCLEOTIDE SEQUENCE [LARGE SCALE GENOMIC DNA]</scope>
    <source>
        <strain evidence="2">cv. Yunnan</strain>
        <tissue evidence="1">Leaves</tissue>
    </source>
</reference>
<gene>
    <name evidence="1" type="ORF">L1987_28304</name>
</gene>
<reference evidence="2" key="1">
    <citation type="journal article" date="2022" name="Mol. Ecol. Resour.">
        <title>The genomes of chicory, endive, great burdock and yacon provide insights into Asteraceae palaeo-polyploidization history and plant inulin production.</title>
        <authorList>
            <person name="Fan W."/>
            <person name="Wang S."/>
            <person name="Wang H."/>
            <person name="Wang A."/>
            <person name="Jiang F."/>
            <person name="Liu H."/>
            <person name="Zhao H."/>
            <person name="Xu D."/>
            <person name="Zhang Y."/>
        </authorList>
    </citation>
    <scope>NUCLEOTIDE SEQUENCE [LARGE SCALE GENOMIC DNA]</scope>
    <source>
        <strain evidence="2">cv. Yunnan</strain>
    </source>
</reference>
<name>A0ACB9IE79_9ASTR</name>
<accession>A0ACB9IE79</accession>
<dbReference type="Proteomes" id="UP001056120">
    <property type="component" value="Linkage Group LG09"/>
</dbReference>
<proteinExistence type="predicted"/>
<dbReference type="EMBL" id="CM042026">
    <property type="protein sequence ID" value="KAI3805700.1"/>
    <property type="molecule type" value="Genomic_DNA"/>
</dbReference>
<sequence length="102" mass="11127">MFALSWTSIIGAYAFNGNWKEAIELFSKMIDEGIRPNGLTFIAVLTACGLVEEGRKHFKSMSNDYFILPGLDAWGALLSVCRIHGNLGLACSALKMLVSISL</sequence>